<reference evidence="1" key="1">
    <citation type="journal article" date="2021" name="Microb. Physiol.">
        <title>Proteogenomic Insights into the Physiology of Marine, Sulfate-Reducing, Filamentous Desulfonema limicola and Desulfonema magnum.</title>
        <authorList>
            <person name="Schnaars V."/>
            <person name="Wohlbrand L."/>
            <person name="Scheve S."/>
            <person name="Hinrichs C."/>
            <person name="Reinhardt R."/>
            <person name="Rabus R."/>
        </authorList>
    </citation>
    <scope>NUCLEOTIDE SEQUENCE</scope>
    <source>
        <strain evidence="1">4be13</strain>
    </source>
</reference>
<sequence length="48" mass="5750">MAKKRVIPPFIRKDQPQKRKAQRDFVKLCAFVASWQKKRRWDIPGKPA</sequence>
<evidence type="ECO:0000313" key="1">
    <source>
        <dbReference type="EMBL" id="QTA91270.1"/>
    </source>
</evidence>
<gene>
    <name evidence="1" type="ORF">dnm_073340</name>
</gene>
<dbReference type="KEGG" id="dmm:dnm_073340"/>
<dbReference type="Proteomes" id="UP000663722">
    <property type="component" value="Chromosome"/>
</dbReference>
<name>A0A975BUA1_9BACT</name>
<proteinExistence type="predicted"/>
<evidence type="ECO:0000313" key="2">
    <source>
        <dbReference type="Proteomes" id="UP000663722"/>
    </source>
</evidence>
<dbReference type="AlphaFoldDB" id="A0A975BUA1"/>
<keyword evidence="2" id="KW-1185">Reference proteome</keyword>
<dbReference type="EMBL" id="CP061800">
    <property type="protein sequence ID" value="QTA91270.1"/>
    <property type="molecule type" value="Genomic_DNA"/>
</dbReference>
<protein>
    <submittedName>
        <fullName evidence="1">Uncharacterized protein</fullName>
    </submittedName>
</protein>
<accession>A0A975BUA1</accession>
<organism evidence="1 2">
    <name type="scientific">Desulfonema magnum</name>
    <dbReference type="NCBI Taxonomy" id="45655"/>
    <lineage>
        <taxon>Bacteria</taxon>
        <taxon>Pseudomonadati</taxon>
        <taxon>Thermodesulfobacteriota</taxon>
        <taxon>Desulfobacteria</taxon>
        <taxon>Desulfobacterales</taxon>
        <taxon>Desulfococcaceae</taxon>
        <taxon>Desulfonema</taxon>
    </lineage>
</organism>